<comment type="caution">
    <text evidence="3">The sequence shown here is derived from an EMBL/GenBank/DDBJ whole genome shotgun (WGS) entry which is preliminary data.</text>
</comment>
<name>A0AAN8HFY9_9TELE</name>
<evidence type="ECO:0000256" key="1">
    <source>
        <dbReference type="SAM" id="MobiDB-lite"/>
    </source>
</evidence>
<sequence>MVLYTHTLLLLLRTYLTPYFLLNQPHKDNIQIHGGPYQHPLQHIYLLFCSSMMDLSSKAGRLTEDYQGGLIQDLPGGVPRSPAISDSWPCKAQHGHPVQSDYR</sequence>
<evidence type="ECO:0000256" key="2">
    <source>
        <dbReference type="SAM" id="SignalP"/>
    </source>
</evidence>
<feature type="chain" id="PRO_5042996502" evidence="2">
    <location>
        <begin position="19"/>
        <end position="103"/>
    </location>
</feature>
<dbReference type="EMBL" id="JAULUE010002046">
    <property type="protein sequence ID" value="KAK5914854.1"/>
    <property type="molecule type" value="Genomic_DNA"/>
</dbReference>
<protein>
    <submittedName>
        <fullName evidence="3">Uncharacterized protein</fullName>
    </submittedName>
</protein>
<reference evidence="3 4" key="1">
    <citation type="journal article" date="2023" name="Mol. Biol. Evol.">
        <title>Genomics of Secondarily Temperate Adaptation in the Only Non-Antarctic Icefish.</title>
        <authorList>
            <person name="Rivera-Colon A.G."/>
            <person name="Rayamajhi N."/>
            <person name="Minhas B.F."/>
            <person name="Madrigal G."/>
            <person name="Bilyk K.T."/>
            <person name="Yoon V."/>
            <person name="Hune M."/>
            <person name="Gregory S."/>
            <person name="Cheng C.H.C."/>
            <person name="Catchen J.M."/>
        </authorList>
    </citation>
    <scope>NUCLEOTIDE SEQUENCE [LARGE SCALE GENOMIC DNA]</scope>
    <source>
        <strain evidence="3">JC2023a</strain>
    </source>
</reference>
<feature type="signal peptide" evidence="2">
    <location>
        <begin position="1"/>
        <end position="18"/>
    </location>
</feature>
<dbReference type="AlphaFoldDB" id="A0AAN8HFY9"/>
<gene>
    <name evidence="3" type="ORF">CesoFtcFv8_000501</name>
</gene>
<evidence type="ECO:0000313" key="3">
    <source>
        <dbReference type="EMBL" id="KAK5914854.1"/>
    </source>
</evidence>
<keyword evidence="4" id="KW-1185">Reference proteome</keyword>
<dbReference type="Proteomes" id="UP001335648">
    <property type="component" value="Unassembled WGS sequence"/>
</dbReference>
<accession>A0AAN8HFY9</accession>
<organism evidence="3 4">
    <name type="scientific">Champsocephalus esox</name>
    <name type="common">pike icefish</name>
    <dbReference type="NCBI Taxonomy" id="159716"/>
    <lineage>
        <taxon>Eukaryota</taxon>
        <taxon>Metazoa</taxon>
        <taxon>Chordata</taxon>
        <taxon>Craniata</taxon>
        <taxon>Vertebrata</taxon>
        <taxon>Euteleostomi</taxon>
        <taxon>Actinopterygii</taxon>
        <taxon>Neopterygii</taxon>
        <taxon>Teleostei</taxon>
        <taxon>Neoteleostei</taxon>
        <taxon>Acanthomorphata</taxon>
        <taxon>Eupercaria</taxon>
        <taxon>Perciformes</taxon>
        <taxon>Notothenioidei</taxon>
        <taxon>Channichthyidae</taxon>
        <taxon>Champsocephalus</taxon>
    </lineage>
</organism>
<keyword evidence="2" id="KW-0732">Signal</keyword>
<proteinExistence type="predicted"/>
<evidence type="ECO:0000313" key="4">
    <source>
        <dbReference type="Proteomes" id="UP001335648"/>
    </source>
</evidence>
<feature type="region of interest" description="Disordered" evidence="1">
    <location>
        <begin position="82"/>
        <end position="103"/>
    </location>
</feature>